<sequence length="649" mass="73627">MEKGGKLSSRLKEKDFKKGRFEFFLQDDGNLVIYSVNLPSGYVNDKYYESGTVNSSKSSPGTKLVFDMYGDMYILRENNEKYNLSEEGRVSTTEYYLKASLNFDGVFTLYQHPKNSNSSNGWSTVWSIPDNICTYTVPNAGSGVCGYNSICTLKNDKRPSCECPKWYSLIDPNDPYGSCKPDFIQGCAEDELSNNNTDIYDFEVLINTDWPSSDYVLQKPFTEENCKQSCMEDCMCSVAIFRLGDSCWKKKIPLSNGRVDSGLNGAKAFMKVRKDNFSLPAPPTIVIKKRNTLILVGSVLFGSSAFLNLVLIGLICLSTSYVFVYKKKLRRVHQRDYAVKTNLRCFAYEELEEATNGFDKELGRGAFGVVYEGVINTGSMTRVAVKKLNNFLLKEVEKEFKNELNVIGLTHHKNLVRVIGFCEAESERMLVFEYMSNGTLSSLLFNGEKPSWKLRQQIAFGIARGLLYLHEECSTQIIHCDIKPQNILLDDYHNARISDFGLSKLLNMNQSKTNTIIRGTKGYVAPEWFRNMPITSKVDVYSYGVLLLEIISCRRNVELEPEDEEKAILTDWAYDCYKDGNLDALVENDIEALEDKKKFEKLVIIGIWCVQEDPSLRPSMRKVTQMLEGVVEVQVPPCPSPISIQYSLD</sequence>
<evidence type="ECO:0000256" key="6">
    <source>
        <dbReference type="ARBA" id="ARBA00022692"/>
    </source>
</evidence>
<dbReference type="GO" id="GO:0030246">
    <property type="term" value="F:carbohydrate binding"/>
    <property type="evidence" value="ECO:0007669"/>
    <property type="project" value="UniProtKB-KW"/>
</dbReference>
<evidence type="ECO:0000256" key="7">
    <source>
        <dbReference type="ARBA" id="ARBA00022729"/>
    </source>
</evidence>
<dbReference type="GO" id="GO:0004674">
    <property type="term" value="F:protein serine/threonine kinase activity"/>
    <property type="evidence" value="ECO:0007669"/>
    <property type="project" value="UniProtKB-KW"/>
</dbReference>
<keyword evidence="8" id="KW-0430">Lectin</keyword>
<feature type="transmembrane region" description="Helical" evidence="20">
    <location>
        <begin position="293"/>
        <end position="325"/>
    </location>
</feature>
<dbReference type="AlphaFoldDB" id="A0AAV1Y6X8"/>
<feature type="binding site" evidence="19">
    <location>
        <position position="387"/>
    </location>
    <ligand>
        <name>ATP</name>
        <dbReference type="ChEBI" id="CHEBI:30616"/>
    </ligand>
</feature>
<evidence type="ECO:0000256" key="1">
    <source>
        <dbReference type="ARBA" id="ARBA00004479"/>
    </source>
</evidence>
<dbReference type="GO" id="GO:0016020">
    <property type="term" value="C:membrane"/>
    <property type="evidence" value="ECO:0007669"/>
    <property type="project" value="UniProtKB-SubCell"/>
</dbReference>
<accession>A0AAV1Y6X8</accession>
<evidence type="ECO:0000256" key="15">
    <source>
        <dbReference type="ARBA" id="ARBA00023170"/>
    </source>
</evidence>
<dbReference type="InterPro" id="IPR017441">
    <property type="entry name" value="Protein_kinase_ATP_BS"/>
</dbReference>
<comment type="catalytic activity">
    <reaction evidence="17">
        <text>L-threonyl-[protein] + ATP = O-phospho-L-threonyl-[protein] + ADP + H(+)</text>
        <dbReference type="Rhea" id="RHEA:46608"/>
        <dbReference type="Rhea" id="RHEA-COMP:11060"/>
        <dbReference type="Rhea" id="RHEA-COMP:11605"/>
        <dbReference type="ChEBI" id="CHEBI:15378"/>
        <dbReference type="ChEBI" id="CHEBI:30013"/>
        <dbReference type="ChEBI" id="CHEBI:30616"/>
        <dbReference type="ChEBI" id="CHEBI:61977"/>
        <dbReference type="ChEBI" id="CHEBI:456216"/>
        <dbReference type="EC" id="2.7.11.1"/>
    </reaction>
</comment>
<keyword evidence="9 19" id="KW-0547">Nucleotide-binding</keyword>
<keyword evidence="15" id="KW-0675">Receptor</keyword>
<evidence type="ECO:0000313" key="23">
    <source>
        <dbReference type="Proteomes" id="UP001497480"/>
    </source>
</evidence>
<reference evidence="22 23" key="1">
    <citation type="submission" date="2024-03" db="EMBL/GenBank/DDBJ databases">
        <authorList>
            <person name="Martinez-Hernandez J."/>
        </authorList>
    </citation>
    <scope>NUCLEOTIDE SEQUENCE [LARGE SCALE GENOMIC DNA]</scope>
</reference>
<dbReference type="Gene3D" id="2.90.10.30">
    <property type="match status" value="1"/>
</dbReference>
<keyword evidence="10" id="KW-0418">Kinase</keyword>
<proteinExistence type="predicted"/>
<protein>
    <recommendedName>
        <fullName evidence="2">non-specific serine/threonine protein kinase</fullName>
        <ecNumber evidence="2">2.7.11.1</ecNumber>
    </recommendedName>
</protein>
<evidence type="ECO:0000256" key="18">
    <source>
        <dbReference type="ARBA" id="ARBA00048679"/>
    </source>
</evidence>
<dbReference type="Gene3D" id="3.30.200.20">
    <property type="entry name" value="Phosphorylase Kinase, domain 1"/>
    <property type="match status" value="1"/>
</dbReference>
<evidence type="ECO:0000256" key="2">
    <source>
        <dbReference type="ARBA" id="ARBA00012513"/>
    </source>
</evidence>
<dbReference type="Gene3D" id="1.10.510.10">
    <property type="entry name" value="Transferase(Phosphotransferase) domain 1"/>
    <property type="match status" value="1"/>
</dbReference>
<evidence type="ECO:0000256" key="20">
    <source>
        <dbReference type="SAM" id="Phobius"/>
    </source>
</evidence>
<dbReference type="PANTHER" id="PTHR47976:SF15">
    <property type="entry name" value="G-TYPE LECTIN S-RECEPTOR-LIKE SERINE_THREONINE-PROTEIN KINASE RLK1"/>
    <property type="match status" value="1"/>
</dbReference>
<dbReference type="FunFam" id="3.30.200.20:FF:000059">
    <property type="entry name" value="S-receptor-like serine/threonine-protein kinase"/>
    <property type="match status" value="1"/>
</dbReference>
<dbReference type="Pfam" id="PF00069">
    <property type="entry name" value="Pkinase"/>
    <property type="match status" value="1"/>
</dbReference>
<dbReference type="InterPro" id="IPR008271">
    <property type="entry name" value="Ser/Thr_kinase_AS"/>
</dbReference>
<dbReference type="EC" id="2.7.11.1" evidence="2"/>
<keyword evidence="4" id="KW-0245">EGF-like domain</keyword>
<keyword evidence="14" id="KW-1015">Disulfide bond</keyword>
<dbReference type="SMART" id="SM00220">
    <property type="entry name" value="S_TKc"/>
    <property type="match status" value="1"/>
</dbReference>
<comment type="caution">
    <text evidence="22">The sequence shown here is derived from an EMBL/GenBank/DDBJ whole genome shotgun (WGS) entry which is preliminary data.</text>
</comment>
<dbReference type="FunFam" id="1.10.510.10:FF:000237">
    <property type="entry name" value="G-type lectin S-receptor-like serine/threonine-protein kinase"/>
    <property type="match status" value="1"/>
</dbReference>
<dbReference type="Proteomes" id="UP001497480">
    <property type="component" value="Unassembled WGS sequence"/>
</dbReference>
<evidence type="ECO:0000256" key="17">
    <source>
        <dbReference type="ARBA" id="ARBA00047899"/>
    </source>
</evidence>
<evidence type="ECO:0000313" key="22">
    <source>
        <dbReference type="EMBL" id="CAL0329535.1"/>
    </source>
</evidence>
<comment type="catalytic activity">
    <reaction evidence="18">
        <text>L-seryl-[protein] + ATP = O-phospho-L-seryl-[protein] + ADP + H(+)</text>
        <dbReference type="Rhea" id="RHEA:17989"/>
        <dbReference type="Rhea" id="RHEA-COMP:9863"/>
        <dbReference type="Rhea" id="RHEA-COMP:11604"/>
        <dbReference type="ChEBI" id="CHEBI:15378"/>
        <dbReference type="ChEBI" id="CHEBI:29999"/>
        <dbReference type="ChEBI" id="CHEBI:30616"/>
        <dbReference type="ChEBI" id="CHEBI:83421"/>
        <dbReference type="ChEBI" id="CHEBI:456216"/>
        <dbReference type="EC" id="2.7.11.1"/>
    </reaction>
</comment>
<dbReference type="InterPro" id="IPR011009">
    <property type="entry name" value="Kinase-like_dom_sf"/>
</dbReference>
<dbReference type="PANTHER" id="PTHR47976">
    <property type="entry name" value="G-TYPE LECTIN S-RECEPTOR-LIKE SERINE/THREONINE-PROTEIN KINASE SD2-5"/>
    <property type="match status" value="1"/>
</dbReference>
<evidence type="ECO:0000256" key="3">
    <source>
        <dbReference type="ARBA" id="ARBA00022527"/>
    </source>
</evidence>
<evidence type="ECO:0000256" key="8">
    <source>
        <dbReference type="ARBA" id="ARBA00022734"/>
    </source>
</evidence>
<dbReference type="EMBL" id="CAXHTB010000022">
    <property type="protein sequence ID" value="CAL0329535.1"/>
    <property type="molecule type" value="Genomic_DNA"/>
</dbReference>
<evidence type="ECO:0000256" key="14">
    <source>
        <dbReference type="ARBA" id="ARBA00023157"/>
    </source>
</evidence>
<comment type="subcellular location">
    <subcellularLocation>
        <location evidence="1">Membrane</location>
        <topology evidence="1">Single-pass type I membrane protein</topology>
    </subcellularLocation>
</comment>
<feature type="domain" description="Protein kinase" evidence="21">
    <location>
        <begin position="356"/>
        <end position="631"/>
    </location>
</feature>
<keyword evidence="3" id="KW-0723">Serine/threonine-protein kinase</keyword>
<keyword evidence="12 20" id="KW-1133">Transmembrane helix</keyword>
<keyword evidence="6 20" id="KW-0812">Transmembrane</keyword>
<evidence type="ECO:0000256" key="10">
    <source>
        <dbReference type="ARBA" id="ARBA00022777"/>
    </source>
</evidence>
<name>A0AAV1Y6X8_LUPLU</name>
<dbReference type="FunFam" id="2.90.10.30:FF:000001">
    <property type="entry name" value="Serine/threonine-protein kinase"/>
    <property type="match status" value="1"/>
</dbReference>
<dbReference type="InterPro" id="IPR051343">
    <property type="entry name" value="G-type_lectin_kinases/EP1-like"/>
</dbReference>
<evidence type="ECO:0000256" key="12">
    <source>
        <dbReference type="ARBA" id="ARBA00022989"/>
    </source>
</evidence>
<keyword evidence="11 19" id="KW-0067">ATP-binding</keyword>
<evidence type="ECO:0000256" key="5">
    <source>
        <dbReference type="ARBA" id="ARBA00022679"/>
    </source>
</evidence>
<keyword evidence="16" id="KW-0325">Glycoprotein</keyword>
<dbReference type="GO" id="GO:0005524">
    <property type="term" value="F:ATP binding"/>
    <property type="evidence" value="ECO:0007669"/>
    <property type="project" value="UniProtKB-UniRule"/>
</dbReference>
<evidence type="ECO:0000256" key="19">
    <source>
        <dbReference type="PROSITE-ProRule" id="PRU10141"/>
    </source>
</evidence>
<evidence type="ECO:0000256" key="9">
    <source>
        <dbReference type="ARBA" id="ARBA00022741"/>
    </source>
</evidence>
<keyword evidence="7" id="KW-0732">Signal</keyword>
<organism evidence="22 23">
    <name type="scientific">Lupinus luteus</name>
    <name type="common">European yellow lupine</name>
    <dbReference type="NCBI Taxonomy" id="3873"/>
    <lineage>
        <taxon>Eukaryota</taxon>
        <taxon>Viridiplantae</taxon>
        <taxon>Streptophyta</taxon>
        <taxon>Embryophyta</taxon>
        <taxon>Tracheophyta</taxon>
        <taxon>Spermatophyta</taxon>
        <taxon>Magnoliopsida</taxon>
        <taxon>eudicotyledons</taxon>
        <taxon>Gunneridae</taxon>
        <taxon>Pentapetalae</taxon>
        <taxon>rosids</taxon>
        <taxon>fabids</taxon>
        <taxon>Fabales</taxon>
        <taxon>Fabaceae</taxon>
        <taxon>Papilionoideae</taxon>
        <taxon>50 kb inversion clade</taxon>
        <taxon>genistoids sensu lato</taxon>
        <taxon>core genistoids</taxon>
        <taxon>Genisteae</taxon>
        <taxon>Lupinus</taxon>
    </lineage>
</organism>
<evidence type="ECO:0000256" key="16">
    <source>
        <dbReference type="ARBA" id="ARBA00023180"/>
    </source>
</evidence>
<gene>
    <name evidence="22" type="ORF">LLUT_LOCUS30595</name>
</gene>
<dbReference type="PROSITE" id="PS00107">
    <property type="entry name" value="PROTEIN_KINASE_ATP"/>
    <property type="match status" value="1"/>
</dbReference>
<keyword evidence="23" id="KW-1185">Reference proteome</keyword>
<dbReference type="CDD" id="cd14066">
    <property type="entry name" value="STKc_IRAK"/>
    <property type="match status" value="1"/>
</dbReference>
<dbReference type="PROSITE" id="PS00108">
    <property type="entry name" value="PROTEIN_KINASE_ST"/>
    <property type="match status" value="1"/>
</dbReference>
<dbReference type="PROSITE" id="PS50011">
    <property type="entry name" value="PROTEIN_KINASE_DOM"/>
    <property type="match status" value="1"/>
</dbReference>
<evidence type="ECO:0000256" key="13">
    <source>
        <dbReference type="ARBA" id="ARBA00023136"/>
    </source>
</evidence>
<dbReference type="SUPFAM" id="SSF56112">
    <property type="entry name" value="Protein kinase-like (PK-like)"/>
    <property type="match status" value="1"/>
</dbReference>
<evidence type="ECO:0000256" key="4">
    <source>
        <dbReference type="ARBA" id="ARBA00022536"/>
    </source>
</evidence>
<evidence type="ECO:0000259" key="21">
    <source>
        <dbReference type="PROSITE" id="PS50011"/>
    </source>
</evidence>
<dbReference type="InterPro" id="IPR000719">
    <property type="entry name" value="Prot_kinase_dom"/>
</dbReference>
<keyword evidence="13 20" id="KW-0472">Membrane</keyword>
<keyword evidence="5" id="KW-0808">Transferase</keyword>
<evidence type="ECO:0000256" key="11">
    <source>
        <dbReference type="ARBA" id="ARBA00022840"/>
    </source>
</evidence>